<evidence type="ECO:0000313" key="4">
    <source>
        <dbReference type="EMBL" id="MBX61536.1"/>
    </source>
</evidence>
<keyword evidence="1" id="KW-0175">Coiled coil</keyword>
<sequence length="530" mass="58053">MNSSKFLDKEITRLSKSHPSIFLDDDEEEDDHGGGGGARGGDYSFDFHRIHSAQSGNKDFRGTHARGWSCMDHNDSSNFSSGNLVTLVSDIDRKMKEHTDILLHSIKGLSARVLQMESRTVLLENAVEDLKDVIEFYHGKTERKQRDLESILTEVQVDINDLKDKQEIAEAKLRLTKLLLCKDDPQSEKQSSADQARSGVGSSSSGPQQPFQPLLIPVSCPKPLAISSDIMNPPLQYHLETAPQTTTAAIPPAVNYIPTPTPVSSHLPQSMIPSLPKQESYNPMSVQTSEAMHQLYYVPPFQQSQSSPHTHQHYLSPPHLPPNSLSSHMPPVTPTSTAVNPTGYGQLNPHPEGNTLISPYSSLQFSQSPGWSYAPQQLIADTMHKVLDPPSWRCSSEPTSLSSQARGPQLQQPVYATDHSHYDASPNHHSISATKRLEPLSSPPGSRDGSSYVKLPTAKTIPHAIPTASIVDNESDSSGSGNSVSVDDVIDKVVAMGFRRDLVRATMKKLTDNGQTADLNTVLDNLTNKE</sequence>
<feature type="compositionally biased region" description="Low complexity" evidence="2">
    <location>
        <begin position="302"/>
        <end position="330"/>
    </location>
</feature>
<feature type="region of interest" description="Disordered" evidence="2">
    <location>
        <begin position="302"/>
        <end position="361"/>
    </location>
</feature>
<feature type="compositionally biased region" description="Low complexity" evidence="2">
    <location>
        <begin position="198"/>
        <end position="213"/>
    </location>
</feature>
<feature type="region of interest" description="Disordered" evidence="2">
    <location>
        <begin position="18"/>
        <end position="38"/>
    </location>
</feature>
<protein>
    <submittedName>
        <fullName evidence="4">Uncharacterized protein LOC8278314</fullName>
    </submittedName>
</protein>
<dbReference type="EMBL" id="GGEC01081052">
    <property type="protein sequence ID" value="MBX61536.1"/>
    <property type="molecule type" value="Transcribed_RNA"/>
</dbReference>
<evidence type="ECO:0000259" key="3">
    <source>
        <dbReference type="Pfam" id="PF07223"/>
    </source>
</evidence>
<reference evidence="4" key="1">
    <citation type="submission" date="2018-02" db="EMBL/GenBank/DDBJ databases">
        <title>Rhizophora mucronata_Transcriptome.</title>
        <authorList>
            <person name="Meera S.P."/>
            <person name="Sreeshan A."/>
            <person name="Augustine A."/>
        </authorList>
    </citation>
    <scope>NUCLEOTIDE SEQUENCE</scope>
    <source>
        <tissue evidence="4">Leaf</tissue>
    </source>
</reference>
<evidence type="ECO:0000256" key="1">
    <source>
        <dbReference type="SAM" id="Coils"/>
    </source>
</evidence>
<dbReference type="Pfam" id="PF07223">
    <property type="entry name" value="DUF1421"/>
    <property type="match status" value="1"/>
</dbReference>
<accession>A0A2P2Q3F7</accession>
<name>A0A2P2Q3F7_RHIMU</name>
<feature type="region of interest" description="Disordered" evidence="2">
    <location>
        <begin position="185"/>
        <end position="214"/>
    </location>
</feature>
<dbReference type="PANTHER" id="PTHR31805:SF15">
    <property type="entry name" value="DUF1421 DOMAIN-CONTAINING PROTEIN"/>
    <property type="match status" value="1"/>
</dbReference>
<feature type="compositionally biased region" description="Polar residues" evidence="2">
    <location>
        <begin position="334"/>
        <end position="345"/>
    </location>
</feature>
<feature type="coiled-coil region" evidence="1">
    <location>
        <begin position="145"/>
        <end position="172"/>
    </location>
</feature>
<dbReference type="InterPro" id="IPR010820">
    <property type="entry name" value="DUF1421"/>
</dbReference>
<dbReference type="AlphaFoldDB" id="A0A2P2Q3F7"/>
<dbReference type="PANTHER" id="PTHR31805">
    <property type="entry name" value="RECEPTOR-LIKE KINASE, PUTATIVE (DUF1421)-RELATED"/>
    <property type="match status" value="1"/>
</dbReference>
<feature type="region of interest" description="Disordered" evidence="2">
    <location>
        <begin position="390"/>
        <end position="409"/>
    </location>
</feature>
<feature type="domain" description="DUF1421" evidence="3">
    <location>
        <begin position="486"/>
        <end position="529"/>
    </location>
</feature>
<evidence type="ECO:0000256" key="2">
    <source>
        <dbReference type="SAM" id="MobiDB-lite"/>
    </source>
</evidence>
<feature type="compositionally biased region" description="Polar residues" evidence="2">
    <location>
        <begin position="393"/>
        <end position="409"/>
    </location>
</feature>
<proteinExistence type="predicted"/>
<organism evidence="4">
    <name type="scientific">Rhizophora mucronata</name>
    <name type="common">Asiatic mangrove</name>
    <dbReference type="NCBI Taxonomy" id="61149"/>
    <lineage>
        <taxon>Eukaryota</taxon>
        <taxon>Viridiplantae</taxon>
        <taxon>Streptophyta</taxon>
        <taxon>Embryophyta</taxon>
        <taxon>Tracheophyta</taxon>
        <taxon>Spermatophyta</taxon>
        <taxon>Magnoliopsida</taxon>
        <taxon>eudicotyledons</taxon>
        <taxon>Gunneridae</taxon>
        <taxon>Pentapetalae</taxon>
        <taxon>rosids</taxon>
        <taxon>fabids</taxon>
        <taxon>Malpighiales</taxon>
        <taxon>Rhizophoraceae</taxon>
        <taxon>Rhizophora</taxon>
    </lineage>
</organism>